<comment type="caution">
    <text evidence="8">The sequence shown here is derived from an EMBL/GenBank/DDBJ whole genome shotgun (WGS) entry which is preliminary data.</text>
</comment>
<dbReference type="Proteomes" id="UP000291831">
    <property type="component" value="Unassembled WGS sequence"/>
</dbReference>
<protein>
    <recommendedName>
        <fullName evidence="7">Calcineurin-like phosphoesterase domain-containing protein</fullName>
    </recommendedName>
</protein>
<proteinExistence type="predicted"/>
<keyword evidence="2" id="KW-0997">Cell inner membrane</keyword>
<keyword evidence="3" id="KW-0479">Metal-binding</keyword>
<dbReference type="GO" id="GO:0009245">
    <property type="term" value="P:lipid A biosynthetic process"/>
    <property type="evidence" value="ECO:0007669"/>
    <property type="project" value="TreeGrafter"/>
</dbReference>
<dbReference type="SUPFAM" id="SSF56300">
    <property type="entry name" value="Metallo-dependent phosphatases"/>
    <property type="match status" value="1"/>
</dbReference>
<evidence type="ECO:0000256" key="3">
    <source>
        <dbReference type="ARBA" id="ARBA00022723"/>
    </source>
</evidence>
<dbReference type="PANTHER" id="PTHR34990">
    <property type="entry name" value="UDP-2,3-DIACYLGLUCOSAMINE HYDROLASE-RELATED"/>
    <property type="match status" value="1"/>
</dbReference>
<keyword evidence="1" id="KW-1003">Cell membrane</keyword>
<evidence type="ECO:0000313" key="9">
    <source>
        <dbReference type="Proteomes" id="UP000291831"/>
    </source>
</evidence>
<dbReference type="PANTHER" id="PTHR34990:SF2">
    <property type="entry name" value="BLL8164 PROTEIN"/>
    <property type="match status" value="1"/>
</dbReference>
<evidence type="ECO:0000256" key="5">
    <source>
        <dbReference type="ARBA" id="ARBA00023211"/>
    </source>
</evidence>
<dbReference type="Pfam" id="PF00149">
    <property type="entry name" value="Metallophos"/>
    <property type="match status" value="1"/>
</dbReference>
<feature type="domain" description="Calcineurin-like phosphoesterase" evidence="7">
    <location>
        <begin position="14"/>
        <end position="204"/>
    </location>
</feature>
<accession>A0A8B3RZ76</accession>
<evidence type="ECO:0000256" key="6">
    <source>
        <dbReference type="SAM" id="Phobius"/>
    </source>
</evidence>
<name>A0A8B3RZ76_9EURY</name>
<feature type="transmembrane region" description="Helical" evidence="6">
    <location>
        <begin position="252"/>
        <end position="272"/>
    </location>
</feature>
<organism evidence="8 9">
    <name type="scientific">Candidatus Argoarchaeum ethanivorans</name>
    <dbReference type="NCBI Taxonomy" id="2608793"/>
    <lineage>
        <taxon>Archaea</taxon>
        <taxon>Methanobacteriati</taxon>
        <taxon>Methanobacteriota</taxon>
        <taxon>Stenosarchaea group</taxon>
        <taxon>Methanomicrobia</taxon>
        <taxon>Methanosarcinales</taxon>
        <taxon>Methanosarcinales incertae sedis</taxon>
        <taxon>GOM Arc I cluster</taxon>
        <taxon>Candidatus Argoarchaeum</taxon>
    </lineage>
</organism>
<dbReference type="AlphaFoldDB" id="A0A8B3RZ76"/>
<reference evidence="9" key="1">
    <citation type="submission" date="2019-01" db="EMBL/GenBank/DDBJ databases">
        <title>Anaerobic oxidation of ethane by archaea from a marine hydrocarbon seep.</title>
        <authorList>
            <person name="Musat F."/>
        </authorList>
    </citation>
    <scope>NUCLEOTIDE SEQUENCE [LARGE SCALE GENOMIC DNA]</scope>
</reference>
<keyword evidence="4 6" id="KW-0472">Membrane</keyword>
<dbReference type="InterPro" id="IPR004843">
    <property type="entry name" value="Calcineurin-like_PHP"/>
</dbReference>
<evidence type="ECO:0000259" key="7">
    <source>
        <dbReference type="Pfam" id="PF00149"/>
    </source>
</evidence>
<dbReference type="InterPro" id="IPR029052">
    <property type="entry name" value="Metallo-depent_PP-like"/>
</dbReference>
<dbReference type="Gene3D" id="3.60.21.10">
    <property type="match status" value="2"/>
</dbReference>
<feature type="transmembrane region" description="Helical" evidence="6">
    <location>
        <begin position="222"/>
        <end position="240"/>
    </location>
</feature>
<keyword evidence="6" id="KW-0812">Transmembrane</keyword>
<evidence type="ECO:0000256" key="4">
    <source>
        <dbReference type="ARBA" id="ARBA00023136"/>
    </source>
</evidence>
<dbReference type="GO" id="GO:0016020">
    <property type="term" value="C:membrane"/>
    <property type="evidence" value="ECO:0007669"/>
    <property type="project" value="GOC"/>
</dbReference>
<evidence type="ECO:0000256" key="2">
    <source>
        <dbReference type="ARBA" id="ARBA00022519"/>
    </source>
</evidence>
<keyword evidence="5" id="KW-0464">Manganese</keyword>
<dbReference type="InterPro" id="IPR043461">
    <property type="entry name" value="LpxH-like"/>
</dbReference>
<evidence type="ECO:0000256" key="1">
    <source>
        <dbReference type="ARBA" id="ARBA00022475"/>
    </source>
</evidence>
<dbReference type="GO" id="GO:0046872">
    <property type="term" value="F:metal ion binding"/>
    <property type="evidence" value="ECO:0007669"/>
    <property type="project" value="UniProtKB-KW"/>
</dbReference>
<gene>
    <name evidence="8" type="ORF">AEth_01817</name>
</gene>
<evidence type="ECO:0000313" key="8">
    <source>
        <dbReference type="EMBL" id="RZB28815.1"/>
    </source>
</evidence>
<sequence length="393" mass="45152">MRNTEGNNEKIREPVIVVSDVHLGGKSSNCRDFRDFLEWLNTLSDKGTSLNCNGNKVNIKKPGTAILLGDILELWDPKEDDRNYVTRDVLATISILNTGDYDIIYIIGNHDEDLLDLKKVLRKKGIEHINRGKGAFKIFYRSYPKTKEGTGKVKGIAIGKKKKRYIFLHGHQFDRFQVFYKISRFLSKKLNKQIRIDPIDWFQDLANVSFTKNIGMKLNGSTLIFCLLFVLYGLAGYYWFKDTPIGSGSGILWTVISSFFVLTILPKVVTFLNTEIWRRMPGTVVKKCKCAEEVIKERYVDKKGEKIDADIIVFGHTHNAGYYQKEPEKNGRLFINTGCWVKLSKRCIEKEAAIANTFLYIDAESLYLLKWDKEKVAKGEIECIKDFQDVLSQ</sequence>
<dbReference type="EMBL" id="RPGO01000035">
    <property type="protein sequence ID" value="RZB28815.1"/>
    <property type="molecule type" value="Genomic_DNA"/>
</dbReference>
<dbReference type="GO" id="GO:0008758">
    <property type="term" value="F:UDP-2,3-diacylglucosamine hydrolase activity"/>
    <property type="evidence" value="ECO:0007669"/>
    <property type="project" value="TreeGrafter"/>
</dbReference>
<keyword evidence="6" id="KW-1133">Transmembrane helix</keyword>